<accession>A0A5B9MH11</accession>
<dbReference type="InterPro" id="IPR008508">
    <property type="entry name" value="Bax1"/>
</dbReference>
<gene>
    <name evidence="1" type="ORF">Mal15_44790</name>
</gene>
<keyword evidence="2" id="KW-1185">Reference proteome</keyword>
<dbReference type="Proteomes" id="UP000321353">
    <property type="component" value="Chromosome"/>
</dbReference>
<reference evidence="1 2" key="1">
    <citation type="submission" date="2019-02" db="EMBL/GenBank/DDBJ databases">
        <title>Planctomycetal bacteria perform biofilm scaping via a novel small molecule.</title>
        <authorList>
            <person name="Jeske O."/>
            <person name="Boedeker C."/>
            <person name="Wiegand S."/>
            <person name="Breitling P."/>
            <person name="Kallscheuer N."/>
            <person name="Jogler M."/>
            <person name="Rohde M."/>
            <person name="Petersen J."/>
            <person name="Medema M.H."/>
            <person name="Surup F."/>
            <person name="Jogler C."/>
        </authorList>
    </citation>
    <scope>NUCLEOTIDE SEQUENCE [LARGE SCALE GENOMIC DNA]</scope>
    <source>
        <strain evidence="1 2">Mal15</strain>
    </source>
</reference>
<dbReference type="EMBL" id="CP036264">
    <property type="protein sequence ID" value="QEG00409.1"/>
    <property type="molecule type" value="Genomic_DNA"/>
</dbReference>
<sequence>MIRSEHSIVEYDFQRMIVRPDRLHRGTDADYLPTAKQMLRIYRDGIGSARQTLHGRIETCLNRLPGCPPRRIAAFCKLLDDQSEYHSDRKAALQLRRQVFDFAADRHPIVEYREGIFDNEMHQVRSELAETVGRPWPEIEADLFSDVLELQRLESFETSLTPAQLLSAYNVAQTQAALYRATRVRVDASDDFKTIVRHAKLAGLMHRIDLVSSAKHPRYRFIFDGPQTALRQSTRYGVRFATLADKLLALKGWHLTAEILGPRKQRFRMELSPADGLTSSLTAPDAFDSSLEAEVDAAWQKTPVDGWIWQRESQLLVRGQSVMTPDFSLYNQQRNLLVYVEVIGFWTPEYLEEKSRRLKEFASVPPTDSRPVETTRWLLIVAKQQERDLRQRFADLQLPIIGFDKHTKPQSWIDAIDE</sequence>
<name>A0A5B9MH11_9BACT</name>
<dbReference type="KEGG" id="smam:Mal15_44790"/>
<proteinExistence type="predicted"/>
<dbReference type="RefSeq" id="WP_147869656.1">
    <property type="nucleotide sequence ID" value="NZ_CP036264.1"/>
</dbReference>
<dbReference type="PANTHER" id="PTHR39640">
    <property type="entry name" value="VNG6129C"/>
    <property type="match status" value="1"/>
</dbReference>
<dbReference type="PANTHER" id="PTHR39640:SF1">
    <property type="entry name" value="DUF790 FAMILY PROTEIN"/>
    <property type="match status" value="1"/>
</dbReference>
<evidence type="ECO:0000313" key="2">
    <source>
        <dbReference type="Proteomes" id="UP000321353"/>
    </source>
</evidence>
<dbReference type="Pfam" id="PF05626">
    <property type="entry name" value="DUF790"/>
    <property type="match status" value="1"/>
</dbReference>
<protein>
    <recommendedName>
        <fullName evidence="3">DUF790 family protein</fullName>
    </recommendedName>
</protein>
<evidence type="ECO:0008006" key="3">
    <source>
        <dbReference type="Google" id="ProtNLM"/>
    </source>
</evidence>
<dbReference type="AlphaFoldDB" id="A0A5B9MH11"/>
<evidence type="ECO:0000313" key="1">
    <source>
        <dbReference type="EMBL" id="QEG00409.1"/>
    </source>
</evidence>
<organism evidence="1 2">
    <name type="scientific">Stieleria maiorica</name>
    <dbReference type="NCBI Taxonomy" id="2795974"/>
    <lineage>
        <taxon>Bacteria</taxon>
        <taxon>Pseudomonadati</taxon>
        <taxon>Planctomycetota</taxon>
        <taxon>Planctomycetia</taxon>
        <taxon>Pirellulales</taxon>
        <taxon>Pirellulaceae</taxon>
        <taxon>Stieleria</taxon>
    </lineage>
</organism>